<evidence type="ECO:0000259" key="3">
    <source>
        <dbReference type="Pfam" id="PF00496"/>
    </source>
</evidence>
<name>A0ABY6G0V6_9MICO</name>
<reference evidence="4" key="1">
    <citation type="submission" date="2022-10" db="EMBL/GenBank/DDBJ databases">
        <title>Whole-Genome Sequencing of Brachybacterium huguangmaarense BRM-3, Isolated from Betula schmidtii.</title>
        <authorList>
            <person name="Haam D."/>
        </authorList>
    </citation>
    <scope>NUCLEOTIDE SEQUENCE</scope>
    <source>
        <strain evidence="4">BRM-3</strain>
    </source>
</reference>
<proteinExistence type="predicted"/>
<dbReference type="InterPro" id="IPR000914">
    <property type="entry name" value="SBP_5_dom"/>
</dbReference>
<dbReference type="Gene3D" id="3.10.105.10">
    <property type="entry name" value="Dipeptide-binding Protein, Domain 3"/>
    <property type="match status" value="1"/>
</dbReference>
<evidence type="ECO:0000256" key="1">
    <source>
        <dbReference type="SAM" id="MobiDB-lite"/>
    </source>
</evidence>
<protein>
    <submittedName>
        <fullName evidence="4">ABC transporter substrate-binding protein</fullName>
    </submittedName>
</protein>
<evidence type="ECO:0000313" key="5">
    <source>
        <dbReference type="Proteomes" id="UP001164305"/>
    </source>
</evidence>
<dbReference type="InterPro" id="IPR030678">
    <property type="entry name" value="Peptide/Ni-bd"/>
</dbReference>
<organism evidence="4 5">
    <name type="scientific">Brachybacterium huguangmaarense</name>
    <dbReference type="NCBI Taxonomy" id="1652028"/>
    <lineage>
        <taxon>Bacteria</taxon>
        <taxon>Bacillati</taxon>
        <taxon>Actinomycetota</taxon>
        <taxon>Actinomycetes</taxon>
        <taxon>Micrococcales</taxon>
        <taxon>Dermabacteraceae</taxon>
        <taxon>Brachybacterium</taxon>
    </lineage>
</organism>
<gene>
    <name evidence="4" type="ORF">BRM3_14745</name>
</gene>
<dbReference type="Proteomes" id="UP001164305">
    <property type="component" value="Chromosome"/>
</dbReference>
<feature type="signal peptide" evidence="2">
    <location>
        <begin position="1"/>
        <end position="21"/>
    </location>
</feature>
<dbReference type="EMBL" id="CP107020">
    <property type="protein sequence ID" value="UYG16836.1"/>
    <property type="molecule type" value="Genomic_DNA"/>
</dbReference>
<feature type="region of interest" description="Disordered" evidence="1">
    <location>
        <begin position="27"/>
        <end position="46"/>
    </location>
</feature>
<dbReference type="CDD" id="cd00995">
    <property type="entry name" value="PBP2_NikA_DppA_OppA_like"/>
    <property type="match status" value="1"/>
</dbReference>
<dbReference type="Gene3D" id="3.40.190.10">
    <property type="entry name" value="Periplasmic binding protein-like II"/>
    <property type="match status" value="1"/>
</dbReference>
<dbReference type="PIRSF" id="PIRSF002741">
    <property type="entry name" value="MppA"/>
    <property type="match status" value="1"/>
</dbReference>
<dbReference type="SUPFAM" id="SSF53850">
    <property type="entry name" value="Periplasmic binding protein-like II"/>
    <property type="match status" value="1"/>
</dbReference>
<keyword evidence="5" id="KW-1185">Reference proteome</keyword>
<dbReference type="InterPro" id="IPR039424">
    <property type="entry name" value="SBP_5"/>
</dbReference>
<dbReference type="PANTHER" id="PTHR30290">
    <property type="entry name" value="PERIPLASMIC BINDING COMPONENT OF ABC TRANSPORTER"/>
    <property type="match status" value="1"/>
</dbReference>
<accession>A0ABY6G0V6</accession>
<evidence type="ECO:0000256" key="2">
    <source>
        <dbReference type="SAM" id="SignalP"/>
    </source>
</evidence>
<dbReference type="RefSeq" id="WP_263594049.1">
    <property type="nucleotide sequence ID" value="NZ_CP107020.1"/>
</dbReference>
<dbReference type="Gene3D" id="3.90.76.10">
    <property type="entry name" value="Dipeptide-binding Protein, Domain 1"/>
    <property type="match status" value="1"/>
</dbReference>
<sequence length="542" mass="57279">MDLTRRSLVLGTAAASTLALAACGGSGDEGGDGGSATIVTDGKEPENPLVPTNTSELGGGSVLTACFACLSYYTADGTVAHDVAESIESEDQQNWTITIRPGTTFSDGSAVTAKSFVDAWNFGALTTNAQRAQSFFEPIEGFEAVAAESPTAETMSGLAVVDDTTFTVKLVSPQSDFPLRLGYWAFAPLPEAALTDIAAFGEKPVSNGPYTVSSWDHNTSIEVVRNPDYDGPRKAENEGVSFVVYSDPETAYNDLETGTLDVLGAIPSSALQTFQDDLGDRAINQPGATIVFITIPQYAGADWTGEAGQLRRQAISRAIDREAICTDLFFGTRAPATDYVAPGVEGGGSTDIPGAEVLSYDADEAVRLWAQAEAIAPFSGEFTLDYPADGPNKDWVEAVCNSIKNTLGIGASGVPHPAFGEFKQQIAQHQITGPFRSNWIADYPSPYNFLFPLYGSGAAGGKGSNEGEYLNEEFDGLLTEAQQAADAAAALEKYKAAQAVLLRDLPSIPLWYQNVMGGSGENVENVAFTWNGSSQFPQMTKS</sequence>
<feature type="domain" description="Solute-binding protein family 5" evidence="3">
    <location>
        <begin position="80"/>
        <end position="459"/>
    </location>
</feature>
<dbReference type="PROSITE" id="PS51257">
    <property type="entry name" value="PROKAR_LIPOPROTEIN"/>
    <property type="match status" value="1"/>
</dbReference>
<dbReference type="PANTHER" id="PTHR30290:SF83">
    <property type="entry name" value="ABC TRANSPORTER SUBSTRATE-BINDING PROTEIN"/>
    <property type="match status" value="1"/>
</dbReference>
<feature type="chain" id="PRO_5046133014" evidence="2">
    <location>
        <begin position="22"/>
        <end position="542"/>
    </location>
</feature>
<evidence type="ECO:0000313" key="4">
    <source>
        <dbReference type="EMBL" id="UYG16836.1"/>
    </source>
</evidence>
<keyword evidence="2" id="KW-0732">Signal</keyword>
<dbReference type="Pfam" id="PF00496">
    <property type="entry name" value="SBP_bac_5"/>
    <property type="match status" value="1"/>
</dbReference>